<evidence type="ECO:0000313" key="1">
    <source>
        <dbReference type="EMBL" id="SVB84844.1"/>
    </source>
</evidence>
<reference evidence="1" key="1">
    <citation type="submission" date="2018-05" db="EMBL/GenBank/DDBJ databases">
        <authorList>
            <person name="Lanie J.A."/>
            <person name="Ng W.-L."/>
            <person name="Kazmierczak K.M."/>
            <person name="Andrzejewski T.M."/>
            <person name="Davidsen T.M."/>
            <person name="Wayne K.J."/>
            <person name="Tettelin H."/>
            <person name="Glass J.I."/>
            <person name="Rusch D."/>
            <person name="Podicherti R."/>
            <person name="Tsui H.-C.T."/>
            <person name="Winkler M.E."/>
        </authorList>
    </citation>
    <scope>NUCLEOTIDE SEQUENCE</scope>
</reference>
<protein>
    <submittedName>
        <fullName evidence="1">Uncharacterized protein</fullName>
    </submittedName>
</protein>
<organism evidence="1">
    <name type="scientific">marine metagenome</name>
    <dbReference type="NCBI Taxonomy" id="408172"/>
    <lineage>
        <taxon>unclassified sequences</taxon>
        <taxon>metagenomes</taxon>
        <taxon>ecological metagenomes</taxon>
    </lineage>
</organism>
<proteinExistence type="predicted"/>
<name>A0A382HBY1_9ZZZZ</name>
<feature type="non-terminal residue" evidence="1">
    <location>
        <position position="140"/>
    </location>
</feature>
<accession>A0A382HBY1</accession>
<gene>
    <name evidence="1" type="ORF">METZ01_LOCUS237698</name>
</gene>
<sequence>MNLSQLLDLVNESDCQTLPDKFCRVPTGESILGSNAFKRLDFKKNRMIIVERVDQDFIRDCKVRLSKFSFSRLAYDMIRACRTNRIIIIDSTDNINSFLALFAQDQNFYKILSQISIQEIDYKEPDYYRLARGFDEFDYQ</sequence>
<dbReference type="EMBL" id="UINC01060390">
    <property type="protein sequence ID" value="SVB84844.1"/>
    <property type="molecule type" value="Genomic_DNA"/>
</dbReference>
<dbReference type="AlphaFoldDB" id="A0A382HBY1"/>